<accession>A0A3M7DB16</accession>
<dbReference type="Pfam" id="PF00498">
    <property type="entry name" value="FHA"/>
    <property type="match status" value="1"/>
</dbReference>
<feature type="region of interest" description="Disordered" evidence="1">
    <location>
        <begin position="1"/>
        <end position="112"/>
    </location>
</feature>
<name>A0A3M7DB16_HORWE</name>
<dbReference type="Proteomes" id="UP000270230">
    <property type="component" value="Unassembled WGS sequence"/>
</dbReference>
<dbReference type="FunFam" id="2.60.200.20:FF:000038">
    <property type="entry name" value="FHA domain-containing protein SNIP1"/>
    <property type="match status" value="1"/>
</dbReference>
<feature type="compositionally biased region" description="Polar residues" evidence="1">
    <location>
        <begin position="52"/>
        <end position="66"/>
    </location>
</feature>
<dbReference type="AlphaFoldDB" id="A0A3M7DB16"/>
<feature type="domain" description="FHA" evidence="2">
    <location>
        <begin position="169"/>
        <end position="232"/>
    </location>
</feature>
<evidence type="ECO:0000256" key="1">
    <source>
        <dbReference type="SAM" id="MobiDB-lite"/>
    </source>
</evidence>
<dbReference type="PANTHER" id="PTHR23308">
    <property type="entry name" value="NUCLEAR INHIBITOR OF PROTEIN PHOSPHATASE-1"/>
    <property type="match status" value="1"/>
</dbReference>
<feature type="compositionally biased region" description="Basic and acidic residues" evidence="1">
    <location>
        <begin position="82"/>
        <end position="95"/>
    </location>
</feature>
<dbReference type="VEuPathDB" id="FungiDB:BTJ68_00166"/>
<dbReference type="OrthoDB" id="444265at2759"/>
<evidence type="ECO:0000313" key="4">
    <source>
        <dbReference type="Proteomes" id="UP000270230"/>
    </source>
</evidence>
<dbReference type="InterPro" id="IPR050923">
    <property type="entry name" value="Cell_Proc_Reg/RNA_Proc"/>
</dbReference>
<dbReference type="InterPro" id="IPR008984">
    <property type="entry name" value="SMAD_FHA_dom_sf"/>
</dbReference>
<gene>
    <name evidence="3" type="ORF">D0865_01110</name>
</gene>
<dbReference type="SUPFAM" id="SSF49879">
    <property type="entry name" value="SMAD/FHA domain"/>
    <property type="match status" value="1"/>
</dbReference>
<dbReference type="EMBL" id="QWIN01000041">
    <property type="protein sequence ID" value="RMY61227.1"/>
    <property type="molecule type" value="Genomic_DNA"/>
</dbReference>
<evidence type="ECO:0000313" key="3">
    <source>
        <dbReference type="EMBL" id="RMY61227.1"/>
    </source>
</evidence>
<dbReference type="InterPro" id="IPR000253">
    <property type="entry name" value="FHA_dom"/>
</dbReference>
<dbReference type="SMART" id="SM00240">
    <property type="entry name" value="FHA"/>
    <property type="match status" value="1"/>
</dbReference>
<dbReference type="Gene3D" id="2.60.200.20">
    <property type="match status" value="1"/>
</dbReference>
<sequence>MLLKTNDVKGDIEGAIVKTTKKMDEVEEETTGDTGLNQKMSTAPATLEDIETTMTGASAETESGSRSPPPRKARGPLPSQDESYRGDTSVQKRSDTASGPPPPPKQKPNYKPTGLLAKEANTVAGTSKVLKYHEPPEARKPPPKEQWRLYVFKKKDLTDTIHLHERSVWLVGRDQSITDLYVEHPSISKQHAVFQFRYLTSTNEYGDRISRVKPYLIDLDSANGTKLNGEKVGASRYVELVDGDVVVFGESEREYVMMLPPAEG</sequence>
<protein>
    <recommendedName>
        <fullName evidence="2">FHA domain-containing protein</fullName>
    </recommendedName>
</protein>
<organism evidence="3 4">
    <name type="scientific">Hortaea werneckii</name>
    <name type="common">Black yeast</name>
    <name type="synonym">Cladosporium werneckii</name>
    <dbReference type="NCBI Taxonomy" id="91943"/>
    <lineage>
        <taxon>Eukaryota</taxon>
        <taxon>Fungi</taxon>
        <taxon>Dikarya</taxon>
        <taxon>Ascomycota</taxon>
        <taxon>Pezizomycotina</taxon>
        <taxon>Dothideomycetes</taxon>
        <taxon>Dothideomycetidae</taxon>
        <taxon>Mycosphaerellales</taxon>
        <taxon>Teratosphaeriaceae</taxon>
        <taxon>Hortaea</taxon>
    </lineage>
</organism>
<dbReference type="PROSITE" id="PS50006">
    <property type="entry name" value="FHA_DOMAIN"/>
    <property type="match status" value="1"/>
</dbReference>
<feature type="compositionally biased region" description="Basic and acidic residues" evidence="1">
    <location>
        <begin position="1"/>
        <end position="12"/>
    </location>
</feature>
<comment type="caution">
    <text evidence="3">The sequence shown here is derived from an EMBL/GenBank/DDBJ whole genome shotgun (WGS) entry which is preliminary data.</text>
</comment>
<reference evidence="3 4" key="1">
    <citation type="journal article" date="2018" name="BMC Genomics">
        <title>Genomic evidence for intraspecific hybridization in a clonal and extremely halotolerant yeast.</title>
        <authorList>
            <person name="Gostincar C."/>
            <person name="Stajich J.E."/>
            <person name="Zupancic J."/>
            <person name="Zalar P."/>
            <person name="Gunde-Cimerman N."/>
        </authorList>
    </citation>
    <scope>NUCLEOTIDE SEQUENCE [LARGE SCALE GENOMIC DNA]</scope>
    <source>
        <strain evidence="3 4">EXF-151</strain>
    </source>
</reference>
<proteinExistence type="predicted"/>
<evidence type="ECO:0000259" key="2">
    <source>
        <dbReference type="PROSITE" id="PS50006"/>
    </source>
</evidence>